<dbReference type="SMART" id="SM00304">
    <property type="entry name" value="HAMP"/>
    <property type="match status" value="1"/>
</dbReference>
<dbReference type="Gene3D" id="3.20.20.450">
    <property type="entry name" value="EAL domain"/>
    <property type="match status" value="1"/>
</dbReference>
<dbReference type="PROSITE" id="PS50883">
    <property type="entry name" value="EAL"/>
    <property type="match status" value="1"/>
</dbReference>
<feature type="domain" description="HAMP" evidence="3">
    <location>
        <begin position="286"/>
        <end position="339"/>
    </location>
</feature>
<feature type="transmembrane region" description="Helical" evidence="1">
    <location>
        <begin position="12"/>
        <end position="33"/>
    </location>
</feature>
<dbReference type="InterPro" id="IPR050706">
    <property type="entry name" value="Cyclic-di-GMP_PDE-like"/>
</dbReference>
<dbReference type="PANTHER" id="PTHR33121:SF71">
    <property type="entry name" value="OXYGEN SENSOR PROTEIN DOSP"/>
    <property type="match status" value="1"/>
</dbReference>
<dbReference type="InterPro" id="IPR001633">
    <property type="entry name" value="EAL_dom"/>
</dbReference>
<dbReference type="InterPro" id="IPR029787">
    <property type="entry name" value="Nucleotide_cyclase"/>
</dbReference>
<evidence type="ECO:0000256" key="1">
    <source>
        <dbReference type="SAM" id="Phobius"/>
    </source>
</evidence>
<evidence type="ECO:0000259" key="4">
    <source>
        <dbReference type="PROSITE" id="PS50887"/>
    </source>
</evidence>
<proteinExistence type="predicted"/>
<evidence type="ECO:0000313" key="6">
    <source>
        <dbReference type="Proteomes" id="UP000231322"/>
    </source>
</evidence>
<dbReference type="InterPro" id="IPR043128">
    <property type="entry name" value="Rev_trsase/Diguanyl_cyclase"/>
</dbReference>
<keyword evidence="1" id="KW-0812">Transmembrane</keyword>
<dbReference type="Gene3D" id="6.10.340.10">
    <property type="match status" value="1"/>
</dbReference>
<dbReference type="CDD" id="cd01948">
    <property type="entry name" value="EAL"/>
    <property type="match status" value="1"/>
</dbReference>
<feature type="domain" description="GGDEF" evidence="4">
    <location>
        <begin position="503"/>
        <end position="635"/>
    </location>
</feature>
<dbReference type="Gene3D" id="3.30.450.20">
    <property type="entry name" value="PAS domain"/>
    <property type="match status" value="1"/>
</dbReference>
<dbReference type="Pfam" id="PF00563">
    <property type="entry name" value="EAL"/>
    <property type="match status" value="1"/>
</dbReference>
<dbReference type="PROSITE" id="PS50887">
    <property type="entry name" value="GGDEF"/>
    <property type="match status" value="1"/>
</dbReference>
<evidence type="ECO:0000313" key="5">
    <source>
        <dbReference type="EMBL" id="PIH04529.1"/>
    </source>
</evidence>
<dbReference type="PROSITE" id="PS50885">
    <property type="entry name" value="HAMP"/>
    <property type="match status" value="1"/>
</dbReference>
<protein>
    <submittedName>
        <fullName evidence="5">Bifunctional diguanylate cyclase/phosphodiesterase</fullName>
    </submittedName>
</protein>
<reference evidence="5 6" key="1">
    <citation type="submission" date="2017-10" db="EMBL/GenBank/DDBJ databases">
        <title>Reclassification of Eubacterium combesii and discrepancies in the nomenclature of botulinum neurotoxin producing clostridia. Request for an Opinion.</title>
        <authorList>
            <person name="Dobritsa A.P."/>
            <person name="Kutumbaka K.K."/>
            <person name="Samadpour M."/>
        </authorList>
    </citation>
    <scope>NUCLEOTIDE SEQUENCE [LARGE SCALE GENOMIC DNA]</scope>
    <source>
        <strain evidence="5 6">DSM 20696</strain>
    </source>
</reference>
<comment type="caution">
    <text evidence="5">The sequence shown here is derived from an EMBL/GenBank/DDBJ whole genome shotgun (WGS) entry which is preliminary data.</text>
</comment>
<evidence type="ECO:0000259" key="3">
    <source>
        <dbReference type="PROSITE" id="PS50885"/>
    </source>
</evidence>
<dbReference type="Pfam" id="PF05228">
    <property type="entry name" value="CHASE4"/>
    <property type="match status" value="1"/>
</dbReference>
<dbReference type="GO" id="GO:0007165">
    <property type="term" value="P:signal transduction"/>
    <property type="evidence" value="ECO:0007669"/>
    <property type="project" value="InterPro"/>
</dbReference>
<dbReference type="InterPro" id="IPR035919">
    <property type="entry name" value="EAL_sf"/>
</dbReference>
<keyword evidence="1" id="KW-0472">Membrane</keyword>
<dbReference type="Pfam" id="PF00672">
    <property type="entry name" value="HAMP"/>
    <property type="match status" value="1"/>
</dbReference>
<dbReference type="InterPro" id="IPR007892">
    <property type="entry name" value="CHASE4"/>
</dbReference>
<feature type="transmembrane region" description="Helical" evidence="1">
    <location>
        <begin position="264"/>
        <end position="284"/>
    </location>
</feature>
<dbReference type="GO" id="GO:0016020">
    <property type="term" value="C:membrane"/>
    <property type="evidence" value="ECO:0007669"/>
    <property type="project" value="InterPro"/>
</dbReference>
<evidence type="ECO:0000259" key="2">
    <source>
        <dbReference type="PROSITE" id="PS50883"/>
    </source>
</evidence>
<feature type="domain" description="EAL" evidence="2">
    <location>
        <begin position="644"/>
        <end position="895"/>
    </location>
</feature>
<organism evidence="5 6">
    <name type="scientific">Clostridium combesii</name>
    <dbReference type="NCBI Taxonomy" id="39481"/>
    <lineage>
        <taxon>Bacteria</taxon>
        <taxon>Bacillati</taxon>
        <taxon>Bacillota</taxon>
        <taxon>Clostridia</taxon>
        <taxon>Eubacteriales</taxon>
        <taxon>Clostridiaceae</taxon>
        <taxon>Clostridium</taxon>
    </lineage>
</organism>
<dbReference type="SMART" id="SM00267">
    <property type="entry name" value="GGDEF"/>
    <property type="match status" value="1"/>
</dbReference>
<dbReference type="SUPFAM" id="SSF141868">
    <property type="entry name" value="EAL domain-like"/>
    <property type="match status" value="1"/>
</dbReference>
<dbReference type="AlphaFoldDB" id="A0A2G7HHF2"/>
<keyword evidence="6" id="KW-1185">Reference proteome</keyword>
<dbReference type="InterPro" id="IPR003660">
    <property type="entry name" value="HAMP_dom"/>
</dbReference>
<dbReference type="CDD" id="cd01949">
    <property type="entry name" value="GGDEF"/>
    <property type="match status" value="1"/>
</dbReference>
<dbReference type="Pfam" id="PF00990">
    <property type="entry name" value="GGDEF"/>
    <property type="match status" value="1"/>
</dbReference>
<dbReference type="InterPro" id="IPR000160">
    <property type="entry name" value="GGDEF_dom"/>
</dbReference>
<dbReference type="Gene3D" id="3.30.70.270">
    <property type="match status" value="1"/>
</dbReference>
<dbReference type="NCBIfam" id="TIGR00254">
    <property type="entry name" value="GGDEF"/>
    <property type="match status" value="1"/>
</dbReference>
<sequence>MIIVKLYKKSLTIILLIFSVSIIITSILSKTYIIKKFNNIEIKYNVYKTEHLLKLINKDIQNIYNLNKDYAMWDDTYKFINDKNDNYIETILKGSSIFKKFNIDLILFVNKNNDIVFEQYYNENEKLNKKNINYLSSIATSNVKNTHPIKGLTKFDDSLFLITSSPITDSLNSKTPNGAMIFIKFLPKENINKIYGNNTNFQIIDFKNLYPVIYKKNNIFMIEHNDHILESYGLIKDIFNNNAFMLKLNINRDIYFTAKENIKFFIFVIFILGIFMSIVLIKILNELVLKRVHSIEKTLNYVAQTADLSVRLNTTGNDEITNLNKNFNNMFNMLETSKERIIENHKKYNYLFSSVITNFSYNKIIKNKDSDIIDFRVVEINNYFSELLNTDKENIIGENISSFIPSILNENPILIKSIKKISSVGGKETLEEIYIEELRKWFSAVVYSMEVDYFALLLTDITENKKDKEKILGLAYYDSLTGLSNRKKIIETINKTINSYENEKFAVLFIDLDHFKSINDTLGHDVGDYVLEKVSARFKMLLSPKNKIGRLGGDEFIIVQNITSISDAEKLACKICTTLNHSIKYKEDDLFIGASIGISIYPEDGKDTSTLMKNADAAMYAAKKNGGYKYEVYSRSMNERALDDLILENRLRRALEKNELLVYFQPIYHLKTSKIIAMESLVRWKFDNKIISPNQFIPLAKNIGEIANIDNWVLNKACSQCNLWQKQNNKPLYVSVNISFKQMKDKNFVDNVLNILRTTKLKPSYLCLEITEDEAMEDVDLSIKTLEALKRHGIKISLDDFGTGYSSLSYVTKLPIDNIKIDKSIIKNIHKDNKSLQIVKSIILMSKSLDINIIAEGVETIEQLEILQELGCDFIQGFYISEPLPIKTFQSKFIR</sequence>
<dbReference type="SUPFAM" id="SSF55073">
    <property type="entry name" value="Nucleotide cyclase"/>
    <property type="match status" value="1"/>
</dbReference>
<name>A0A2G7HHF2_9CLOT</name>
<dbReference type="PANTHER" id="PTHR33121">
    <property type="entry name" value="CYCLIC DI-GMP PHOSPHODIESTERASE PDEF"/>
    <property type="match status" value="1"/>
</dbReference>
<dbReference type="GO" id="GO:0071111">
    <property type="term" value="F:cyclic-guanylate-specific phosphodiesterase activity"/>
    <property type="evidence" value="ECO:0007669"/>
    <property type="project" value="InterPro"/>
</dbReference>
<gene>
    <name evidence="5" type="ORF">CS538_07990</name>
</gene>
<dbReference type="EMBL" id="PEIK01000005">
    <property type="protein sequence ID" value="PIH04529.1"/>
    <property type="molecule type" value="Genomic_DNA"/>
</dbReference>
<dbReference type="Proteomes" id="UP000231322">
    <property type="component" value="Unassembled WGS sequence"/>
</dbReference>
<dbReference type="SMART" id="SM00052">
    <property type="entry name" value="EAL"/>
    <property type="match status" value="1"/>
</dbReference>
<accession>A0A2G7HHF2</accession>
<keyword evidence="1" id="KW-1133">Transmembrane helix</keyword>